<reference evidence="5" key="1">
    <citation type="submission" date="2017-09" db="EMBL/GenBank/DDBJ databases">
        <title>Depth-based differentiation of microbial function through sediment-hosted aquifers and enrichment of novel symbionts in the deep terrestrial subsurface.</title>
        <authorList>
            <person name="Probst A.J."/>
            <person name="Ladd B."/>
            <person name="Jarett J.K."/>
            <person name="Geller-Mcgrath D.E."/>
            <person name="Sieber C.M.K."/>
            <person name="Emerson J.B."/>
            <person name="Anantharaman K."/>
            <person name="Thomas B.C."/>
            <person name="Malmstrom R."/>
            <person name="Stieglmeier M."/>
            <person name="Klingl A."/>
            <person name="Woyke T."/>
            <person name="Ryan C.M."/>
            <person name="Banfield J.F."/>
        </authorList>
    </citation>
    <scope>NUCLEOTIDE SEQUENCE [LARGE SCALE GENOMIC DNA]</scope>
</reference>
<dbReference type="Proteomes" id="UP000229894">
    <property type="component" value="Unassembled WGS sequence"/>
</dbReference>
<evidence type="ECO:0000256" key="3">
    <source>
        <dbReference type="SAM" id="Coils"/>
    </source>
</evidence>
<dbReference type="CDD" id="cd00487">
    <property type="entry name" value="Pep_deformylase"/>
    <property type="match status" value="1"/>
</dbReference>
<feature type="binding site" evidence="2">
    <location>
        <position position="133"/>
    </location>
    <ligand>
        <name>Fe cation</name>
        <dbReference type="ChEBI" id="CHEBI:24875"/>
    </ligand>
</feature>
<feature type="binding site" evidence="2">
    <location>
        <position position="137"/>
    </location>
    <ligand>
        <name>Fe cation</name>
        <dbReference type="ChEBI" id="CHEBI:24875"/>
    </ligand>
</feature>
<evidence type="ECO:0000256" key="1">
    <source>
        <dbReference type="ARBA" id="ARBA00010759"/>
    </source>
</evidence>
<comment type="catalytic activity">
    <reaction evidence="2">
        <text>N-terminal N-formyl-L-methionyl-[peptide] + H2O = N-terminal L-methionyl-[peptide] + formate</text>
        <dbReference type="Rhea" id="RHEA:24420"/>
        <dbReference type="Rhea" id="RHEA-COMP:10639"/>
        <dbReference type="Rhea" id="RHEA-COMP:10640"/>
        <dbReference type="ChEBI" id="CHEBI:15377"/>
        <dbReference type="ChEBI" id="CHEBI:15740"/>
        <dbReference type="ChEBI" id="CHEBI:49298"/>
        <dbReference type="ChEBI" id="CHEBI:64731"/>
        <dbReference type="EC" id="3.5.1.88"/>
    </reaction>
</comment>
<comment type="cofactor">
    <cofactor evidence="2">
        <name>Fe(2+)</name>
        <dbReference type="ChEBI" id="CHEBI:29033"/>
    </cofactor>
    <text evidence="2">Binds 1 Fe(2+) ion.</text>
</comment>
<evidence type="ECO:0000256" key="2">
    <source>
        <dbReference type="HAMAP-Rule" id="MF_00163"/>
    </source>
</evidence>
<dbReference type="InterPro" id="IPR023635">
    <property type="entry name" value="Peptide_deformylase"/>
</dbReference>
<feature type="coiled-coil region" evidence="3">
    <location>
        <begin position="14"/>
        <end position="41"/>
    </location>
</feature>
<sequence>MLLPIQTGQDNPILRQKSAEVKKLTAQLKRLTLDMAETMEVKDGIGLAAPQIGQLLRIIVVKPNPKEKTLILINPEIKKFSRKKDVMAEGCLSLPNIEAPVERAVKITVQALDLNGRKIKIKAKGLSARVIQHEVDHLEGILIVDKRAS</sequence>
<dbReference type="InterPro" id="IPR036821">
    <property type="entry name" value="Peptide_deformylase_sf"/>
</dbReference>
<comment type="function">
    <text evidence="2">Removes the formyl group from the N-terminal Met of newly synthesized proteins. Requires at least a dipeptide for an efficient rate of reaction. N-terminal L-methionine is a prerequisite for activity but the enzyme has broad specificity at other positions.</text>
</comment>
<dbReference type="EC" id="3.5.1.88" evidence="2"/>
<dbReference type="PANTHER" id="PTHR10458:SF22">
    <property type="entry name" value="PEPTIDE DEFORMYLASE"/>
    <property type="match status" value="1"/>
</dbReference>
<keyword evidence="3" id="KW-0175">Coiled coil</keyword>
<comment type="similarity">
    <text evidence="1 2">Belongs to the polypeptide deformylase family.</text>
</comment>
<keyword evidence="2" id="KW-0648">Protein biosynthesis</keyword>
<dbReference type="Pfam" id="PF01327">
    <property type="entry name" value="Pep_deformylase"/>
    <property type="match status" value="1"/>
</dbReference>
<dbReference type="NCBIfam" id="NF001159">
    <property type="entry name" value="PRK00150.1-3"/>
    <property type="match status" value="1"/>
</dbReference>
<keyword evidence="2" id="KW-0408">Iron</keyword>
<dbReference type="GO" id="GO:0006412">
    <property type="term" value="P:translation"/>
    <property type="evidence" value="ECO:0007669"/>
    <property type="project" value="UniProtKB-UniRule"/>
</dbReference>
<dbReference type="AlphaFoldDB" id="A0A2M7BU47"/>
<dbReference type="GO" id="GO:0046872">
    <property type="term" value="F:metal ion binding"/>
    <property type="evidence" value="ECO:0007669"/>
    <property type="project" value="UniProtKB-KW"/>
</dbReference>
<keyword evidence="2" id="KW-0378">Hydrolase</keyword>
<dbReference type="Gene3D" id="3.90.45.10">
    <property type="entry name" value="Peptide deformylase"/>
    <property type="match status" value="1"/>
</dbReference>
<dbReference type="SUPFAM" id="SSF56420">
    <property type="entry name" value="Peptide deformylase"/>
    <property type="match status" value="1"/>
</dbReference>
<dbReference type="GO" id="GO:0042586">
    <property type="term" value="F:peptide deformylase activity"/>
    <property type="evidence" value="ECO:0007669"/>
    <property type="project" value="UniProtKB-UniRule"/>
</dbReference>
<name>A0A2M7BU47_9BACT</name>
<accession>A0A2M7BU47</accession>
<dbReference type="PANTHER" id="PTHR10458">
    <property type="entry name" value="PEPTIDE DEFORMYLASE"/>
    <property type="match status" value="1"/>
</dbReference>
<protein>
    <recommendedName>
        <fullName evidence="2">Peptide deformylase</fullName>
        <shortName evidence="2">PDF</shortName>
        <ecNumber evidence="2">3.5.1.88</ecNumber>
    </recommendedName>
    <alternativeName>
        <fullName evidence="2">Polypeptide deformylase</fullName>
    </alternativeName>
</protein>
<feature type="binding site" evidence="2">
    <location>
        <position position="91"/>
    </location>
    <ligand>
        <name>Fe cation</name>
        <dbReference type="ChEBI" id="CHEBI:24875"/>
    </ligand>
</feature>
<dbReference type="HAMAP" id="MF_00163">
    <property type="entry name" value="Pep_deformylase"/>
    <property type="match status" value="1"/>
</dbReference>
<dbReference type="PRINTS" id="PR01576">
    <property type="entry name" value="PDEFORMYLASE"/>
</dbReference>
<keyword evidence="2" id="KW-0479">Metal-binding</keyword>
<dbReference type="PIRSF" id="PIRSF004749">
    <property type="entry name" value="Pep_def"/>
    <property type="match status" value="1"/>
</dbReference>
<comment type="caution">
    <text evidence="4">The sequence shown here is derived from an EMBL/GenBank/DDBJ whole genome shotgun (WGS) entry which is preliminary data.</text>
</comment>
<evidence type="ECO:0000313" key="4">
    <source>
        <dbReference type="EMBL" id="PIV10078.1"/>
    </source>
</evidence>
<dbReference type="EMBL" id="PEUX01000054">
    <property type="protein sequence ID" value="PIV10078.1"/>
    <property type="molecule type" value="Genomic_DNA"/>
</dbReference>
<organism evidence="4 5">
    <name type="scientific">Candidatus Portnoybacteria bacterium CG03_land_8_20_14_0_80_41_10</name>
    <dbReference type="NCBI Taxonomy" id="1974808"/>
    <lineage>
        <taxon>Bacteria</taxon>
        <taxon>Candidatus Portnoyibacteriota</taxon>
    </lineage>
</organism>
<feature type="active site" evidence="2">
    <location>
        <position position="134"/>
    </location>
</feature>
<proteinExistence type="inferred from homology"/>
<evidence type="ECO:0000313" key="5">
    <source>
        <dbReference type="Proteomes" id="UP000229894"/>
    </source>
</evidence>
<dbReference type="NCBIfam" id="TIGR00079">
    <property type="entry name" value="pept_deformyl"/>
    <property type="match status" value="1"/>
</dbReference>
<gene>
    <name evidence="2 4" type="primary">def</name>
    <name evidence="4" type="ORF">COS49_02500</name>
</gene>